<evidence type="ECO:0000313" key="2">
    <source>
        <dbReference type="Proteomes" id="UP001059663"/>
    </source>
</evidence>
<organism evidence="1 2">
    <name type="scientific">Janibacter limosus</name>
    <dbReference type="NCBI Taxonomy" id="53458"/>
    <lineage>
        <taxon>Bacteria</taxon>
        <taxon>Bacillati</taxon>
        <taxon>Actinomycetota</taxon>
        <taxon>Actinomycetes</taxon>
        <taxon>Micrococcales</taxon>
        <taxon>Intrasporangiaceae</taxon>
        <taxon>Janibacter</taxon>
    </lineage>
</organism>
<keyword evidence="1" id="KW-0012">Acyltransferase</keyword>
<accession>A0AC61U417</accession>
<name>A0AC61U417_9MICO</name>
<reference evidence="1" key="1">
    <citation type="submission" date="2021-11" db="EMBL/GenBank/DDBJ databases">
        <title>Study of the species diversity of bacterial strains isolated from a unique natural object - Shulgan-Tash cave (Bashkiria).</title>
        <authorList>
            <person name="Sazanova A.L."/>
            <person name="Chirak E.R."/>
            <person name="Safronova V.I."/>
        </authorList>
    </citation>
    <scope>NUCLEOTIDE SEQUENCE</scope>
    <source>
        <strain evidence="1">P1</strain>
    </source>
</reference>
<gene>
    <name evidence="1" type="ORF">LP422_20900</name>
</gene>
<keyword evidence="1" id="KW-0808">Transferase</keyword>
<dbReference type="Proteomes" id="UP001059663">
    <property type="component" value="Chromosome"/>
</dbReference>
<dbReference type="EC" id="2.3.1.-" evidence="1"/>
<sequence length="147" mass="16013">METRLLVRVATVDDSVALEGLLEVLGYPGRQRRFAGRVARLRADASYESWVAIGNGLTVGFAAGHNLHPVECDRPAAQLIAPVTAPASRGSGTGSVLCDEFEQWARECGARRLLLNSGEHRVEAHGFYERRGNARTVIRFGKLLIDA</sequence>
<evidence type="ECO:0000313" key="1">
    <source>
        <dbReference type="EMBL" id="UUZ44728.1"/>
    </source>
</evidence>
<dbReference type="EMBL" id="CP087977">
    <property type="protein sequence ID" value="UUZ44728.1"/>
    <property type="molecule type" value="Genomic_DNA"/>
</dbReference>
<protein>
    <submittedName>
        <fullName evidence="1">GNAT family N-acetyltransferase</fullName>
        <ecNumber evidence="1">2.3.1.-</ecNumber>
    </submittedName>
</protein>
<proteinExistence type="predicted"/>